<proteinExistence type="predicted"/>
<feature type="region of interest" description="Disordered" evidence="1">
    <location>
        <begin position="144"/>
        <end position="175"/>
    </location>
</feature>
<dbReference type="Ensembl" id="ENSCMIT00000005383.1">
    <property type="protein sequence ID" value="ENSCMIP00000005199.1"/>
    <property type="gene ID" value="ENSCMIG00000003062.1"/>
</dbReference>
<reference evidence="3" key="2">
    <citation type="journal article" date="2007" name="PLoS Biol.">
        <title>Survey sequencing and comparative analysis of the elephant shark (Callorhinchus milii) genome.</title>
        <authorList>
            <person name="Venkatesh B."/>
            <person name="Kirkness E.F."/>
            <person name="Loh Y.H."/>
            <person name="Halpern A.L."/>
            <person name="Lee A.P."/>
            <person name="Johnson J."/>
            <person name="Dandona N."/>
            <person name="Viswanathan L.D."/>
            <person name="Tay A."/>
            <person name="Venter J.C."/>
            <person name="Strausberg R.L."/>
            <person name="Brenner S."/>
        </authorList>
    </citation>
    <scope>NUCLEOTIDE SEQUENCE [LARGE SCALE GENOMIC DNA]</scope>
</reference>
<evidence type="ECO:0000313" key="3">
    <source>
        <dbReference type="Proteomes" id="UP000314986"/>
    </source>
</evidence>
<reference evidence="3" key="1">
    <citation type="journal article" date="2006" name="Science">
        <title>Ancient noncoding elements conserved in the human genome.</title>
        <authorList>
            <person name="Venkatesh B."/>
            <person name="Kirkness E.F."/>
            <person name="Loh Y.H."/>
            <person name="Halpern A.L."/>
            <person name="Lee A.P."/>
            <person name="Johnson J."/>
            <person name="Dandona N."/>
            <person name="Viswanathan L.D."/>
            <person name="Tay A."/>
            <person name="Venter J.C."/>
            <person name="Strausberg R.L."/>
            <person name="Brenner S."/>
        </authorList>
    </citation>
    <scope>NUCLEOTIDE SEQUENCE [LARGE SCALE GENOMIC DNA]</scope>
</reference>
<evidence type="ECO:0000313" key="2">
    <source>
        <dbReference type="Ensembl" id="ENSCMIP00000005199.1"/>
    </source>
</evidence>
<dbReference type="AlphaFoldDB" id="A0A4W3H5C8"/>
<evidence type="ECO:0000256" key="1">
    <source>
        <dbReference type="SAM" id="MobiDB-lite"/>
    </source>
</evidence>
<dbReference type="InParanoid" id="A0A4W3H5C8"/>
<dbReference type="Proteomes" id="UP000314986">
    <property type="component" value="Unassembled WGS sequence"/>
</dbReference>
<accession>A0A4W3H5C8</accession>
<protein>
    <recommendedName>
        <fullName evidence="4">Pogo transposable element derived with ZNF domain</fullName>
    </recommendedName>
</protein>
<keyword evidence="3" id="KW-1185">Reference proteome</keyword>
<name>A0A4W3H5C8_CALMI</name>
<feature type="compositionally biased region" description="Pro residues" evidence="1">
    <location>
        <begin position="152"/>
        <end position="175"/>
    </location>
</feature>
<dbReference type="STRING" id="7868.ENSCMIP00000005199"/>
<sequence length="228" mass="24538">MSCSSGIIMADTDLFMECEEEELEPWQRIEDDVVDDTGAEATPSSTNHFSSGVKRGFVPVSVSDVHSTEPAKKTLLTVLSSNNVGASVMGSGRQPLIMTQSSSSLGSMTVSPMYQPTTVQVLQDPKTGTTSTVSGQPILITTQVRAHRFPRPRSPPSPPLPPSPPSNSPPHSPLCPFGPLPLTQLACQPGSVKNLTAQKEAIRPTVDYYYLYYLCLCGYQLVPPPCPF</sequence>
<organism evidence="2 3">
    <name type="scientific">Callorhinchus milii</name>
    <name type="common">Ghost shark</name>
    <dbReference type="NCBI Taxonomy" id="7868"/>
    <lineage>
        <taxon>Eukaryota</taxon>
        <taxon>Metazoa</taxon>
        <taxon>Chordata</taxon>
        <taxon>Craniata</taxon>
        <taxon>Vertebrata</taxon>
        <taxon>Chondrichthyes</taxon>
        <taxon>Holocephali</taxon>
        <taxon>Chimaeriformes</taxon>
        <taxon>Callorhinchidae</taxon>
        <taxon>Callorhinchus</taxon>
    </lineage>
</organism>
<reference evidence="2" key="4">
    <citation type="submission" date="2025-08" db="UniProtKB">
        <authorList>
            <consortium name="Ensembl"/>
        </authorList>
    </citation>
    <scope>IDENTIFICATION</scope>
</reference>
<evidence type="ECO:0008006" key="4">
    <source>
        <dbReference type="Google" id="ProtNLM"/>
    </source>
</evidence>
<reference evidence="2" key="5">
    <citation type="submission" date="2025-09" db="UniProtKB">
        <authorList>
            <consortium name="Ensembl"/>
        </authorList>
    </citation>
    <scope>IDENTIFICATION</scope>
</reference>
<reference evidence="3" key="3">
    <citation type="journal article" date="2014" name="Nature">
        <title>Elephant shark genome provides unique insights into gnathostome evolution.</title>
        <authorList>
            <consortium name="International Elephant Shark Genome Sequencing Consortium"/>
            <person name="Venkatesh B."/>
            <person name="Lee A.P."/>
            <person name="Ravi V."/>
            <person name="Maurya A.K."/>
            <person name="Lian M.M."/>
            <person name="Swann J.B."/>
            <person name="Ohta Y."/>
            <person name="Flajnik M.F."/>
            <person name="Sutoh Y."/>
            <person name="Kasahara M."/>
            <person name="Hoon S."/>
            <person name="Gangu V."/>
            <person name="Roy S.W."/>
            <person name="Irimia M."/>
            <person name="Korzh V."/>
            <person name="Kondrychyn I."/>
            <person name="Lim Z.W."/>
            <person name="Tay B.H."/>
            <person name="Tohari S."/>
            <person name="Kong K.W."/>
            <person name="Ho S."/>
            <person name="Lorente-Galdos B."/>
            <person name="Quilez J."/>
            <person name="Marques-Bonet T."/>
            <person name="Raney B.J."/>
            <person name="Ingham P.W."/>
            <person name="Tay A."/>
            <person name="Hillier L.W."/>
            <person name="Minx P."/>
            <person name="Boehm T."/>
            <person name="Wilson R.K."/>
            <person name="Brenner S."/>
            <person name="Warren W.C."/>
        </authorList>
    </citation>
    <scope>NUCLEOTIDE SEQUENCE [LARGE SCALE GENOMIC DNA]</scope>
</reference>